<dbReference type="Proteomes" id="UP000029267">
    <property type="component" value="Unassembled WGS sequence"/>
</dbReference>
<proteinExistence type="predicted"/>
<keyword evidence="2" id="KW-1185">Reference proteome</keyword>
<dbReference type="RefSeq" id="WP_324699026.1">
    <property type="nucleotide sequence ID" value="NZ_JPYA02000002.1"/>
</dbReference>
<organism evidence="1 2">
    <name type="scientific">Geobacillus icigianus</name>
    <dbReference type="NCBI Taxonomy" id="1430331"/>
    <lineage>
        <taxon>Bacteria</taxon>
        <taxon>Bacillati</taxon>
        <taxon>Bacillota</taxon>
        <taxon>Bacilli</taxon>
        <taxon>Bacillales</taxon>
        <taxon>Anoxybacillaceae</taxon>
        <taxon>Geobacillus</taxon>
    </lineage>
</organism>
<reference evidence="1 2" key="1">
    <citation type="journal article" date="2014" name="Genome Announc.">
        <title>Draft Genome Sequence of Geobacillus icigianus Strain G1w1T Isolated from Hot Springs in the Valley of Geysers, Kamchatka (Russian Federation).</title>
        <authorList>
            <person name="Bryanskaya A.V."/>
            <person name="Rozanov A.S."/>
            <person name="Logacheva M.D."/>
            <person name="Kotenko A.V."/>
            <person name="Peltek S.E."/>
        </authorList>
    </citation>
    <scope>NUCLEOTIDE SEQUENCE [LARGE SCALE GENOMIC DNA]</scope>
    <source>
        <strain evidence="1 2">G1w1</strain>
    </source>
</reference>
<name>A0ABU6BI67_9BACL</name>
<evidence type="ECO:0000313" key="2">
    <source>
        <dbReference type="Proteomes" id="UP000029267"/>
    </source>
</evidence>
<accession>A0ABU6BI67</accession>
<gene>
    <name evidence="1" type="ORF">EP10_002341</name>
</gene>
<protein>
    <submittedName>
        <fullName evidence="1">Uncharacterized protein</fullName>
    </submittedName>
</protein>
<comment type="caution">
    <text evidence="1">The sequence shown here is derived from an EMBL/GenBank/DDBJ whole genome shotgun (WGS) entry which is preliminary data.</text>
</comment>
<sequence>MDFEEFFIKNKNDYSKMKERLSNIFILNQSMPNQVFRKEYNGFLFGEYHGMYEEEFWNGLQILARKSGDKYILLAELENDYNERMKRYEWAKIPVDLSYENYLDILNAEPLENIYIGLVDYSCKLVFTSPSLQWGIWGERDQELYVFACKENVKSQFKESPLPDALQLNEALDYIYAVYHDKEAAKSFCEKLLENYKN</sequence>
<dbReference type="EMBL" id="JPYA02000002">
    <property type="protein sequence ID" value="MEB3751500.1"/>
    <property type="molecule type" value="Genomic_DNA"/>
</dbReference>
<evidence type="ECO:0000313" key="1">
    <source>
        <dbReference type="EMBL" id="MEB3751500.1"/>
    </source>
</evidence>